<evidence type="ECO:0000313" key="2">
    <source>
        <dbReference type="Proteomes" id="UP000324325"/>
    </source>
</evidence>
<gene>
    <name evidence="1" type="ORF">FYL37_00460</name>
</gene>
<proteinExistence type="predicted"/>
<dbReference type="RefSeq" id="WP_118659840.1">
    <property type="nucleotide sequence ID" value="NZ_VSTG01000001.1"/>
</dbReference>
<accession>A0A5S4VNB1</accession>
<evidence type="ECO:0000313" key="1">
    <source>
        <dbReference type="EMBL" id="TYL60110.1"/>
    </source>
</evidence>
<reference evidence="1 2" key="1">
    <citation type="submission" date="2019-08" db="EMBL/GenBank/DDBJ databases">
        <authorList>
            <person name="Duncan S."/>
            <person name="Walker A."/>
        </authorList>
    </citation>
    <scope>NUCLEOTIDE SEQUENCE [LARGE SCALE GENOMIC DNA]</scope>
    <source>
        <strain evidence="1 2">L2-21</strain>
    </source>
</reference>
<reference evidence="1 2" key="2">
    <citation type="submission" date="2019-09" db="EMBL/GenBank/DDBJ databases">
        <title>Strain-level analysis of Eubacterium rectale using genomes from metagenomes.</title>
        <authorList>
            <person name="Karcher N."/>
            <person name="Segata N."/>
        </authorList>
    </citation>
    <scope>NUCLEOTIDE SEQUENCE [LARGE SCALE GENOMIC DNA]</scope>
    <source>
        <strain evidence="1 2">L2-21</strain>
    </source>
</reference>
<dbReference type="EMBL" id="VSTG01000001">
    <property type="protein sequence ID" value="TYL60110.1"/>
    <property type="molecule type" value="Genomic_DNA"/>
</dbReference>
<protein>
    <submittedName>
        <fullName evidence="1">Uncharacterized protein</fullName>
    </submittedName>
</protein>
<dbReference type="AlphaFoldDB" id="A0A5S4VNB1"/>
<sequence>MTLEERIKRFMSLMTEATQETGITVAVEHGAPLVVFDLQNQEPINLEITVGTEVERKNGVTSITTFDKSQIEE</sequence>
<comment type="caution">
    <text evidence="1">The sequence shown here is derived from an EMBL/GenBank/DDBJ whole genome shotgun (WGS) entry which is preliminary data.</text>
</comment>
<organism evidence="1 2">
    <name type="scientific">Agathobacter rectalis</name>
    <dbReference type="NCBI Taxonomy" id="39491"/>
    <lineage>
        <taxon>Bacteria</taxon>
        <taxon>Bacillati</taxon>
        <taxon>Bacillota</taxon>
        <taxon>Clostridia</taxon>
        <taxon>Lachnospirales</taxon>
        <taxon>Lachnospiraceae</taxon>
        <taxon>Agathobacter</taxon>
    </lineage>
</organism>
<dbReference type="Proteomes" id="UP000324325">
    <property type="component" value="Unassembled WGS sequence"/>
</dbReference>
<name>A0A5S4VNB1_9FIRM</name>